<dbReference type="Gene3D" id="3.90.550.10">
    <property type="entry name" value="Spore Coat Polysaccharide Biosynthesis Protein SpsA, Chain A"/>
    <property type="match status" value="1"/>
</dbReference>
<dbReference type="InterPro" id="IPR001173">
    <property type="entry name" value="Glyco_trans_2-like"/>
</dbReference>
<dbReference type="PANTHER" id="PTHR43685:SF11">
    <property type="entry name" value="GLYCOSYLTRANSFERASE TAGX-RELATED"/>
    <property type="match status" value="1"/>
</dbReference>
<dbReference type="Pfam" id="PF00535">
    <property type="entry name" value="Glycos_transf_2"/>
    <property type="match status" value="1"/>
</dbReference>
<name>A0ABY4BN45_9FLAO</name>
<dbReference type="PANTHER" id="PTHR43685">
    <property type="entry name" value="GLYCOSYLTRANSFERASE"/>
    <property type="match status" value="1"/>
</dbReference>
<dbReference type="Proteomes" id="UP000831068">
    <property type="component" value="Chromosome"/>
</dbReference>
<accession>A0ABY4BN45</accession>
<gene>
    <name evidence="2" type="ORF">MTP08_13275</name>
</gene>
<dbReference type="CDD" id="cd00761">
    <property type="entry name" value="Glyco_tranf_GTA_type"/>
    <property type="match status" value="1"/>
</dbReference>
<dbReference type="RefSeq" id="WP_243576347.1">
    <property type="nucleotide sequence ID" value="NZ_CP094529.1"/>
</dbReference>
<evidence type="ECO:0000259" key="1">
    <source>
        <dbReference type="Pfam" id="PF00535"/>
    </source>
</evidence>
<sequence>MPKVSVIIPNYNHAPYLVERIESVLNQTYQDFEVIILDDCSTDNSREVIESYKNHPKISHIIFNEQNSGSTFKQWKKGIDLAKGEWIWIAESDDFCEANFLETLIPTLLNDPSISIAYSQSYTLVDEDNILIKGQRAPMVSRIAKEDFLNQYLINGNSIYNASMAIFNKKLFYDIKNEDYMHYKFCGDWIFWGELSQKGDVLRFTHLLNYFRKNGGTDVTGNVVKSGLNYIEDVNALMYFRKNFICNNGQVIKAIKRYFFTYKKDRHLITNDNSHKIYDNFANHLGKRKMLLWNIKYQKNSIALSIYNKLKENI</sequence>
<keyword evidence="3" id="KW-1185">Reference proteome</keyword>
<dbReference type="EMBL" id="CP094529">
    <property type="protein sequence ID" value="UOE38005.1"/>
    <property type="molecule type" value="Genomic_DNA"/>
</dbReference>
<dbReference type="InterPro" id="IPR029044">
    <property type="entry name" value="Nucleotide-diphossugar_trans"/>
</dbReference>
<reference evidence="2 3" key="1">
    <citation type="submission" date="2022-03" db="EMBL/GenBank/DDBJ databases">
        <title>Chryseobacterium sp. isolated from the Andong Sikhe.</title>
        <authorList>
            <person name="Won M."/>
            <person name="Kim S.-J."/>
            <person name="Kwon S.-W."/>
        </authorList>
    </citation>
    <scope>NUCLEOTIDE SEQUENCE [LARGE SCALE GENOMIC DNA]</scope>
    <source>
        <strain evidence="2 3">ADR-1</strain>
    </source>
</reference>
<protein>
    <submittedName>
        <fullName evidence="2">Glycosyltransferase family 2 protein</fullName>
    </submittedName>
</protein>
<proteinExistence type="predicted"/>
<dbReference type="SUPFAM" id="SSF53448">
    <property type="entry name" value="Nucleotide-diphospho-sugar transferases"/>
    <property type="match status" value="1"/>
</dbReference>
<dbReference type="InterPro" id="IPR050834">
    <property type="entry name" value="Glycosyltransf_2"/>
</dbReference>
<evidence type="ECO:0000313" key="2">
    <source>
        <dbReference type="EMBL" id="UOE38005.1"/>
    </source>
</evidence>
<feature type="domain" description="Glycosyltransferase 2-like" evidence="1">
    <location>
        <begin position="5"/>
        <end position="172"/>
    </location>
</feature>
<organism evidence="2 3">
    <name type="scientific">Chryseobacterium oryzae</name>
    <dbReference type="NCBI Taxonomy" id="2929799"/>
    <lineage>
        <taxon>Bacteria</taxon>
        <taxon>Pseudomonadati</taxon>
        <taxon>Bacteroidota</taxon>
        <taxon>Flavobacteriia</taxon>
        <taxon>Flavobacteriales</taxon>
        <taxon>Weeksellaceae</taxon>
        <taxon>Chryseobacterium group</taxon>
        <taxon>Chryseobacterium</taxon>
    </lineage>
</organism>
<evidence type="ECO:0000313" key="3">
    <source>
        <dbReference type="Proteomes" id="UP000831068"/>
    </source>
</evidence>